<keyword evidence="6" id="KW-1185">Reference proteome</keyword>
<dbReference type="GO" id="GO:0006999">
    <property type="term" value="P:nuclear pore organization"/>
    <property type="evidence" value="ECO:0000318"/>
    <property type="project" value="GO_Central"/>
</dbReference>
<dbReference type="AlphaFoldDB" id="A0A2A6B8T1"/>
<evidence type="ECO:0000313" key="6">
    <source>
        <dbReference type="Proteomes" id="UP000005239"/>
    </source>
</evidence>
<dbReference type="Pfam" id="PF11894">
    <property type="entry name" value="Nup192"/>
    <property type="match status" value="1"/>
</dbReference>
<accession>A0A8R1YWE2</accession>
<reference evidence="5" key="2">
    <citation type="submission" date="2022-06" db="UniProtKB">
        <authorList>
            <consortium name="EnsemblMetazoa"/>
        </authorList>
    </citation>
    <scope>IDENTIFICATION</scope>
    <source>
        <strain evidence="5">PS312</strain>
    </source>
</reference>
<sequence>MNSPFHLLSNNCPLPAHRKTPCSRIRVPESLPYTNKANFRMWIKTQGVSQVILSFDGFENADDVKRVAELIRNEQWRLANVLKNPGPSPADKAKMVPGGTVQLGDDGPIQLDATIASMSLKISEAFALNEMQALDLVLTAEIKKMSFDGLGLGLVAVVLYYDAHRLLAHTLRALLEWTRREELPAALSSVIKSSFVNRGVFRHLLDLTASFTVHNEFQTLATKHQGLGNLLHQNMLRSMIEETQRVLLDCVYLIVGAPDFAQAAVTDLCPLLKKLQPGDRFGHAHMVAWTALVSTISPKALQMAPNESSAILSTLLEEVRNETAWGDQFLCGSVQLAVAVGIRRLQLSPVDHAAAAAFDADMDVLAGRAIVNHAFEIIRRCIIQNDGFHGNETNIQVADALLKSFILLFPPKLMEMERHSEDELAGLDECAANGSTPSHAPAMHFTHFLESMREIYQKKQPGSVLSKLEAKVFKPTEQLFPHIEALLDELSAQFGLDGSQQLVQFCEMATRPQHAMHSVAFLDLLYSICRTQSTARSLFEIFYQIGPNDDGWVGWEQFMTALRSYEKLFRDGHPTMASTMGMMGVMGIGKKENINLEKSMHKYELAGLVSWCNLATKIVELDEKASMIVCDERGWTVIELAASLVAAPIPLTLKGPLLRLLGALGQRKAAAVRVWTALASFRVCALDENGQLGGIQRELEEKECSMRDYPSTLGAAHMLRSLLAHPLPASGHSFLLFLSKSIVAPLAQRSYNNVHQMWELATVSLEALHNLVHQTHADTFAVQKRLPQVKILLELLNDSPLFRSVFSIISEDVLVSLHSHTLHRPSEAAAAAALRLLLAAVHRLQPLRRMQPPSAIRAADSDALLATLESLFFAPFGQPERGCLLTHIAHYISKSLEQPLHALYAARLLRELSAVRPSMHTRIVHMLKMSDQLHHSLVRSVRRLLNVHEGGIVRYGVEEVNYLMSAMSSVEEVDIGMVQGETARLLLEVMAEGAEVDVSRENLASFLLGFEQVAGEAEKLFENDTMLTGLHALIDLVESFIESDSPLNLQYSALFEPAFRLLLRLVSIDAPRRMAILRHLRSTKSIYRLVRSPFIQKQARNLLDETRFEVAPTGASVSSMITGDILHLAAIELSFLLSSGQIEQPRAFYEALLETNAELDPHEQSTVNGAEASTLEGCSTLNTYDETTMCQPPQQPLLFCLLRNGRTVSMDLPVVPTFACFDSVKIQKR</sequence>
<dbReference type="Proteomes" id="UP000005239">
    <property type="component" value="Unassembled WGS sequence"/>
</dbReference>
<evidence type="ECO:0000313" key="5">
    <source>
        <dbReference type="EnsemblMetazoa" id="PPA35220.1"/>
    </source>
</evidence>
<dbReference type="OrthoDB" id="2019644at2759"/>
<dbReference type="PANTHER" id="PTHR31344:SF0">
    <property type="entry name" value="NUCLEAR PORE COMPLEX PROTEIN NUP205"/>
    <property type="match status" value="1"/>
</dbReference>
<evidence type="ECO:0000256" key="4">
    <source>
        <dbReference type="ARBA" id="ARBA00023242"/>
    </source>
</evidence>
<name>A0A2A6B8T1_PRIPA</name>
<protein>
    <submittedName>
        <fullName evidence="5">Npp-3</fullName>
    </submittedName>
</protein>
<keyword evidence="4" id="KW-0539">Nucleus</keyword>
<evidence type="ECO:0000256" key="1">
    <source>
        <dbReference type="ARBA" id="ARBA00004123"/>
    </source>
</evidence>
<accession>A0A2A6B8T1</accession>
<gene>
    <name evidence="5" type="primary">WBGene00273589</name>
</gene>
<dbReference type="PANTHER" id="PTHR31344">
    <property type="entry name" value="NUCLEAR PORE COMPLEX PROTEIN NUP205"/>
    <property type="match status" value="1"/>
</dbReference>
<dbReference type="EnsemblMetazoa" id="PPA35220.1">
    <property type="protein sequence ID" value="PPA35220.1"/>
    <property type="gene ID" value="WBGene00273589"/>
</dbReference>
<organism evidence="5 6">
    <name type="scientific">Pristionchus pacificus</name>
    <name type="common">Parasitic nematode worm</name>
    <dbReference type="NCBI Taxonomy" id="54126"/>
    <lineage>
        <taxon>Eukaryota</taxon>
        <taxon>Metazoa</taxon>
        <taxon>Ecdysozoa</taxon>
        <taxon>Nematoda</taxon>
        <taxon>Chromadorea</taxon>
        <taxon>Rhabditida</taxon>
        <taxon>Rhabditina</taxon>
        <taxon>Diplogasteromorpha</taxon>
        <taxon>Diplogasteroidea</taxon>
        <taxon>Neodiplogasteridae</taxon>
        <taxon>Pristionchus</taxon>
    </lineage>
</organism>
<evidence type="ECO:0000256" key="2">
    <source>
        <dbReference type="ARBA" id="ARBA00005892"/>
    </source>
</evidence>
<keyword evidence="3" id="KW-0813">Transport</keyword>
<comment type="subcellular location">
    <subcellularLocation>
        <location evidence="1">Nucleus</location>
    </subcellularLocation>
</comment>
<dbReference type="GO" id="GO:0017056">
    <property type="term" value="F:structural constituent of nuclear pore"/>
    <property type="evidence" value="ECO:0000318"/>
    <property type="project" value="GO_Central"/>
</dbReference>
<comment type="similarity">
    <text evidence="2">Belongs to the NUP186/NUP192/NUP205 family.</text>
</comment>
<reference evidence="6" key="1">
    <citation type="journal article" date="2008" name="Nat. Genet.">
        <title>The Pristionchus pacificus genome provides a unique perspective on nematode lifestyle and parasitism.</title>
        <authorList>
            <person name="Dieterich C."/>
            <person name="Clifton S.W."/>
            <person name="Schuster L.N."/>
            <person name="Chinwalla A."/>
            <person name="Delehaunty K."/>
            <person name="Dinkelacker I."/>
            <person name="Fulton L."/>
            <person name="Fulton R."/>
            <person name="Godfrey J."/>
            <person name="Minx P."/>
            <person name="Mitreva M."/>
            <person name="Roeseler W."/>
            <person name="Tian H."/>
            <person name="Witte H."/>
            <person name="Yang S.P."/>
            <person name="Wilson R.K."/>
            <person name="Sommer R.J."/>
        </authorList>
    </citation>
    <scope>NUCLEOTIDE SEQUENCE [LARGE SCALE GENOMIC DNA]</scope>
    <source>
        <strain evidence="6">PS312</strain>
    </source>
</reference>
<evidence type="ECO:0000256" key="3">
    <source>
        <dbReference type="ARBA" id="ARBA00022448"/>
    </source>
</evidence>
<dbReference type="InterPro" id="IPR021827">
    <property type="entry name" value="Nup186/Nup192/Nup205"/>
</dbReference>
<proteinExistence type="inferred from homology"/>
<dbReference type="GO" id="GO:0044611">
    <property type="term" value="C:nuclear pore inner ring"/>
    <property type="evidence" value="ECO:0000318"/>
    <property type="project" value="GO_Central"/>
</dbReference>